<dbReference type="GO" id="GO:0012505">
    <property type="term" value="C:endomembrane system"/>
    <property type="evidence" value="ECO:0007669"/>
    <property type="project" value="UniProtKB-SubCell"/>
</dbReference>
<feature type="transmembrane region" description="Helical" evidence="5">
    <location>
        <begin position="25"/>
        <end position="41"/>
    </location>
</feature>
<evidence type="ECO:0000256" key="4">
    <source>
        <dbReference type="ARBA" id="ARBA00023136"/>
    </source>
</evidence>
<keyword evidence="3 5" id="KW-1133">Transmembrane helix</keyword>
<evidence type="ECO:0000256" key="1">
    <source>
        <dbReference type="ARBA" id="ARBA00004127"/>
    </source>
</evidence>
<dbReference type="OrthoDB" id="9793277at2"/>
<keyword evidence="8" id="KW-1185">Reference proteome</keyword>
<evidence type="ECO:0000259" key="6">
    <source>
        <dbReference type="Pfam" id="PF06803"/>
    </source>
</evidence>
<feature type="domain" description="DUF1232" evidence="6">
    <location>
        <begin position="24"/>
        <end position="57"/>
    </location>
</feature>
<name>A0A223CYQ9_9BACL</name>
<dbReference type="KEGG" id="tab:CIG75_04380"/>
<gene>
    <name evidence="7" type="ORF">CIG75_04380</name>
</gene>
<proteinExistence type="predicted"/>
<evidence type="ECO:0000256" key="3">
    <source>
        <dbReference type="ARBA" id="ARBA00022989"/>
    </source>
</evidence>
<dbReference type="Pfam" id="PF06803">
    <property type="entry name" value="DUF1232"/>
    <property type="match status" value="1"/>
</dbReference>
<evidence type="ECO:0000313" key="7">
    <source>
        <dbReference type="EMBL" id="ASS74296.1"/>
    </source>
</evidence>
<evidence type="ECO:0000256" key="2">
    <source>
        <dbReference type="ARBA" id="ARBA00022692"/>
    </source>
</evidence>
<reference evidence="7 8" key="1">
    <citation type="journal article" date="2015" name="Int. J. Syst. Evol. Microbiol.">
        <title>Tumebacillus algifaecis sp. nov., isolated from decomposing algal scum.</title>
        <authorList>
            <person name="Wu Y.F."/>
            <person name="Zhang B."/>
            <person name="Xing P."/>
            <person name="Wu Q.L."/>
            <person name="Liu S.J."/>
        </authorList>
    </citation>
    <scope>NUCLEOTIDE SEQUENCE [LARGE SCALE GENOMIC DNA]</scope>
    <source>
        <strain evidence="7 8">THMBR28</strain>
    </source>
</reference>
<evidence type="ECO:0000313" key="8">
    <source>
        <dbReference type="Proteomes" id="UP000214688"/>
    </source>
</evidence>
<keyword evidence="4 5" id="KW-0472">Membrane</keyword>
<organism evidence="7 8">
    <name type="scientific">Tumebacillus algifaecis</name>
    <dbReference type="NCBI Taxonomy" id="1214604"/>
    <lineage>
        <taxon>Bacteria</taxon>
        <taxon>Bacillati</taxon>
        <taxon>Bacillota</taxon>
        <taxon>Bacilli</taxon>
        <taxon>Bacillales</taxon>
        <taxon>Alicyclobacillaceae</taxon>
        <taxon>Tumebacillus</taxon>
    </lineage>
</organism>
<accession>A0A223CYQ9</accession>
<keyword evidence="2 5" id="KW-0812">Transmembrane</keyword>
<comment type="subcellular location">
    <subcellularLocation>
        <location evidence="1">Endomembrane system</location>
        <topology evidence="1">Multi-pass membrane protein</topology>
    </subcellularLocation>
</comment>
<evidence type="ECO:0000256" key="5">
    <source>
        <dbReference type="SAM" id="Phobius"/>
    </source>
</evidence>
<dbReference type="EMBL" id="CP022657">
    <property type="protein sequence ID" value="ASS74296.1"/>
    <property type="molecule type" value="Genomic_DNA"/>
</dbReference>
<dbReference type="Proteomes" id="UP000214688">
    <property type="component" value="Chromosome"/>
</dbReference>
<dbReference type="AlphaFoldDB" id="A0A223CYQ9"/>
<protein>
    <recommendedName>
        <fullName evidence="6">DUF1232 domain-containing protein</fullName>
    </recommendedName>
</protein>
<dbReference type="RefSeq" id="WP_094235550.1">
    <property type="nucleotide sequence ID" value="NZ_CP022657.1"/>
</dbReference>
<dbReference type="InterPro" id="IPR010652">
    <property type="entry name" value="DUF1232"/>
</dbReference>
<sequence length="79" mass="8956">MDKPGFFQNVVGMFKDPHTPRRDKLLIAGGIVYIISPIDLIPDFLFLVGYADDLACLVGTASLFYKTYNRYVKRNRIVG</sequence>